<feature type="domain" description="Schlafen AlbA-2" evidence="1">
    <location>
        <begin position="25"/>
        <end position="150"/>
    </location>
</feature>
<protein>
    <submittedName>
        <fullName evidence="2">Transcriptional regulator</fullName>
    </submittedName>
</protein>
<dbReference type="Gene3D" id="3.30.565.60">
    <property type="match status" value="1"/>
</dbReference>
<dbReference type="Pfam" id="PF04326">
    <property type="entry name" value="SLFN_AlbA_2"/>
    <property type="match status" value="1"/>
</dbReference>
<sequence>MSHPNSVLSEESQVDFLDYLLQFEECEWIEFKFNALRPDELGQYISALSNAAALDYKKSAYMIFGIRDKTKELIGTNFKPFKDKHNGEDNGQELSYWLLQKLKPHIDFTFYELERDGFRVVVVEIKACEYIPIAFDKVEYLRVGSNKRPLSAYPEKSRKLWGILSQAQFEEQTALDHLKTNEVLNYLDTTKYYELVGRPVPVDDSIVLSDFHSEHLIQRNQFGGWLITNMGALLFAKDLTIFPHLERKIVRLIVYKGKDKFSSPVEYSGKKGYAVGFEGLIDYIHRILPDNEEIGKALRKNVPVYPALSIRELIANALIHQDFSIKGTGPTIEIFQNRMEITNPGIPLIDIDRFLDSPPKSRNEKMASLLRRMGICEERGSGIDKVVKETELYQLPAPSFKTYEEHIKCIMFSFKEFKNMDIDEKVEATYFHSVLRYLSGEPMNNSTLRERFGIKPSSGATVSRIIKKAVEKKRIKPVDPSAGTKNMKYLPWWA</sequence>
<organism evidence="2 3">
    <name type="scientific">Acinetobacter gandensis</name>
    <dbReference type="NCBI Taxonomy" id="1443941"/>
    <lineage>
        <taxon>Bacteria</taxon>
        <taxon>Pseudomonadati</taxon>
        <taxon>Pseudomonadota</taxon>
        <taxon>Gammaproteobacteria</taxon>
        <taxon>Moraxellales</taxon>
        <taxon>Moraxellaceae</taxon>
        <taxon>Acinetobacter</taxon>
    </lineage>
</organism>
<dbReference type="EMBL" id="LZDS01000008">
    <property type="protein sequence ID" value="OBX29422.1"/>
    <property type="molecule type" value="Genomic_DNA"/>
</dbReference>
<dbReference type="Proteomes" id="UP000185753">
    <property type="component" value="Unassembled WGS sequence"/>
</dbReference>
<dbReference type="Pfam" id="PF13749">
    <property type="entry name" value="HATPase_c_4"/>
    <property type="match status" value="1"/>
</dbReference>
<dbReference type="InterPro" id="IPR038461">
    <property type="entry name" value="Schlafen_AlbA_2_dom_sf"/>
</dbReference>
<dbReference type="InterPro" id="IPR007421">
    <property type="entry name" value="Schlafen_AlbA_2_dom"/>
</dbReference>
<reference evidence="3" key="1">
    <citation type="submission" date="2016-06" db="EMBL/GenBank/DDBJ databases">
        <authorList>
            <person name="Radolfova-Krizova L."/>
            <person name="Nemec A."/>
        </authorList>
    </citation>
    <scope>NUCLEOTIDE SEQUENCE [LARGE SCALE GENOMIC DNA]</scope>
    <source>
        <strain evidence="3">ANC 4275</strain>
    </source>
</reference>
<accession>A0A1A7RFH3</accession>
<dbReference type="AlphaFoldDB" id="A0A1A7RFH3"/>
<comment type="caution">
    <text evidence="2">The sequence shown here is derived from an EMBL/GenBank/DDBJ whole genome shotgun (WGS) entry which is preliminary data.</text>
</comment>
<dbReference type="STRING" id="1443941.A9J31_13970"/>
<dbReference type="PANTHER" id="PTHR30595">
    <property type="entry name" value="GLPR-RELATED TRANSCRIPTIONAL REPRESSOR"/>
    <property type="match status" value="1"/>
</dbReference>
<gene>
    <name evidence="2" type="ORF">A9J31_13970</name>
</gene>
<dbReference type="Gene3D" id="3.30.950.30">
    <property type="entry name" value="Schlafen, AAA domain"/>
    <property type="match status" value="1"/>
</dbReference>
<dbReference type="RefSeq" id="WP_067762749.1">
    <property type="nucleotide sequence ID" value="NZ_LZDS01000008.1"/>
</dbReference>
<evidence type="ECO:0000313" key="2">
    <source>
        <dbReference type="EMBL" id="OBX29422.1"/>
    </source>
</evidence>
<dbReference type="PANTHER" id="PTHR30595:SF6">
    <property type="entry name" value="SCHLAFEN ALBA-2 DOMAIN-CONTAINING PROTEIN"/>
    <property type="match status" value="1"/>
</dbReference>
<dbReference type="InterPro" id="IPR038475">
    <property type="entry name" value="RecG_C_sf"/>
</dbReference>
<name>A0A1A7RFH3_9GAMM</name>
<evidence type="ECO:0000259" key="1">
    <source>
        <dbReference type="Pfam" id="PF04326"/>
    </source>
</evidence>
<evidence type="ECO:0000313" key="3">
    <source>
        <dbReference type="Proteomes" id="UP000185753"/>
    </source>
</evidence>
<dbReference type="OrthoDB" id="9805115at2"/>
<keyword evidence="3" id="KW-1185">Reference proteome</keyword>
<proteinExistence type="predicted"/>